<evidence type="ECO:0000313" key="11">
    <source>
        <dbReference type="Proteomes" id="UP001056035"/>
    </source>
</evidence>
<gene>
    <name evidence="4" type="ORF">NBH00_03235</name>
    <name evidence="5" type="ORF">NBH00_03670</name>
    <name evidence="6" type="ORF">NBH00_07985</name>
    <name evidence="7" type="ORF">NBH00_10940</name>
    <name evidence="8" type="ORF">NBH00_11385</name>
    <name evidence="9" type="ORF">NBH00_11770</name>
    <name evidence="10" type="ORF">NBH00_12045</name>
    <name evidence="3" type="ORF">NBH00_16680</name>
</gene>
<evidence type="ECO:0000313" key="5">
    <source>
        <dbReference type="EMBL" id="UTI65315.1"/>
    </source>
</evidence>
<organism evidence="3 11">
    <name type="scientific">Paraconexibacter antarcticus</name>
    <dbReference type="NCBI Taxonomy" id="2949664"/>
    <lineage>
        <taxon>Bacteria</taxon>
        <taxon>Bacillati</taxon>
        <taxon>Actinomycetota</taxon>
        <taxon>Thermoleophilia</taxon>
        <taxon>Solirubrobacterales</taxon>
        <taxon>Paraconexibacteraceae</taxon>
        <taxon>Paraconexibacter</taxon>
    </lineage>
</organism>
<dbReference type="EMBL" id="CP098502">
    <property type="protein sequence ID" value="UTI66859.1"/>
    <property type="molecule type" value="Genomic_DNA"/>
</dbReference>
<evidence type="ECO:0000259" key="2">
    <source>
        <dbReference type="Pfam" id="PF13546"/>
    </source>
</evidence>
<dbReference type="InterPro" id="IPR012337">
    <property type="entry name" value="RNaseH-like_sf"/>
</dbReference>
<sequence length="417" mass="46695">MSSSAGQVKIGSVAGLSDKQLARVRPRLEAFAEDMFEPMVRRDQRRWGGVYLRGLMLDGKRKSIEPMAARLEDGDEQCLQQFVNQSPWRWEPVRKRLAVRLSEAIVPAAWVIDDTGFPKFGDKSVGVARQYSGALGKVGNCQIGVSITAATVHASCPIDWRLFLPESWNEDPRRAGCKVPDDVVHRPKWQLALDMIDELQAWGLQAPPVLGDAAYGDVTELRIGLEERDIRYVLDVKGTTSALPASTEPQTPTYAGKGRPPAPRYRRPFSSVAALAAEVGEDAYLRICWRQGTKGELASRFTAIRVKLCNIKLRSAHADGNLPVRWLLAEWPEGKSAPTDFWISDLPDDTPIADLVALAKLRWRIEQDYRELKDALGLDHFEGRSWPGWHHHTTLVSVAHGFLTLERLRRPQRRAAA</sequence>
<reference evidence="3 11" key="1">
    <citation type="submission" date="2022-06" db="EMBL/GenBank/DDBJ databases">
        <title>Paraconexibacter antarcticus.</title>
        <authorList>
            <person name="Kim C.S."/>
        </authorList>
    </citation>
    <scope>NUCLEOTIDE SEQUENCE [LARGE SCALE GENOMIC DNA]</scope>
    <source>
        <strain evidence="3 11">02-257</strain>
    </source>
</reference>
<dbReference type="NCBIfam" id="NF033540">
    <property type="entry name" value="transpos_IS701"/>
    <property type="match status" value="1"/>
</dbReference>
<dbReference type="Proteomes" id="UP001056035">
    <property type="component" value="Chromosome"/>
</dbReference>
<feature type="region of interest" description="Disordered" evidence="1">
    <location>
        <begin position="242"/>
        <end position="265"/>
    </location>
</feature>
<evidence type="ECO:0000313" key="4">
    <source>
        <dbReference type="EMBL" id="UTI65231.1"/>
    </source>
</evidence>
<dbReference type="EMBL" id="CP098502">
    <property type="protein sequence ID" value="UTI65315.1"/>
    <property type="molecule type" value="Genomic_DNA"/>
</dbReference>
<evidence type="ECO:0000256" key="1">
    <source>
        <dbReference type="SAM" id="MobiDB-lite"/>
    </source>
</evidence>
<dbReference type="EMBL" id="CP098502">
    <property type="protein sequence ID" value="UTI66701.1"/>
    <property type="molecule type" value="Genomic_DNA"/>
</dbReference>
<dbReference type="PANTHER" id="PTHR33627">
    <property type="entry name" value="TRANSPOSASE"/>
    <property type="match status" value="1"/>
</dbReference>
<feature type="compositionally biased region" description="Polar residues" evidence="1">
    <location>
        <begin position="242"/>
        <end position="253"/>
    </location>
</feature>
<dbReference type="EMBL" id="CP098502">
    <property type="protein sequence ID" value="UTI66784.1"/>
    <property type="molecule type" value="Genomic_DNA"/>
</dbReference>
<evidence type="ECO:0000313" key="8">
    <source>
        <dbReference type="EMBL" id="UTI66784.1"/>
    </source>
</evidence>
<dbReference type="EMBL" id="CP098502">
    <property type="protein sequence ID" value="UTI66911.1"/>
    <property type="molecule type" value="Genomic_DNA"/>
</dbReference>
<proteinExistence type="predicted"/>
<dbReference type="EMBL" id="CP098502">
    <property type="protein sequence ID" value="UTI66131.1"/>
    <property type="molecule type" value="Genomic_DNA"/>
</dbReference>
<dbReference type="SUPFAM" id="SSF53098">
    <property type="entry name" value="Ribonuclease H-like"/>
    <property type="match status" value="1"/>
</dbReference>
<evidence type="ECO:0000313" key="3">
    <source>
        <dbReference type="EMBL" id="UTI62989.1"/>
    </source>
</evidence>
<evidence type="ECO:0000313" key="6">
    <source>
        <dbReference type="EMBL" id="UTI66131.1"/>
    </source>
</evidence>
<accession>A0ABY5DN21</accession>
<dbReference type="EMBL" id="CP098502">
    <property type="protein sequence ID" value="UTI65231.1"/>
    <property type="molecule type" value="Genomic_DNA"/>
</dbReference>
<keyword evidence="11" id="KW-1185">Reference proteome</keyword>
<dbReference type="InterPro" id="IPR039365">
    <property type="entry name" value="IS701-like"/>
</dbReference>
<evidence type="ECO:0000313" key="7">
    <source>
        <dbReference type="EMBL" id="UTI66701.1"/>
    </source>
</evidence>
<dbReference type="PANTHER" id="PTHR33627:SF1">
    <property type="entry name" value="TRANSPOSASE"/>
    <property type="match status" value="1"/>
</dbReference>
<name>A0ABY5DN21_9ACTN</name>
<dbReference type="Pfam" id="PF13546">
    <property type="entry name" value="DDE_5"/>
    <property type="match status" value="1"/>
</dbReference>
<dbReference type="InterPro" id="IPR038721">
    <property type="entry name" value="IS701-like_DDE_dom"/>
</dbReference>
<feature type="domain" description="Transposase IS701-like DDE" evidence="2">
    <location>
        <begin position="35"/>
        <end position="295"/>
    </location>
</feature>
<protein>
    <submittedName>
        <fullName evidence="3">IS701 family transposase</fullName>
    </submittedName>
</protein>
<evidence type="ECO:0000313" key="10">
    <source>
        <dbReference type="EMBL" id="UTI66911.1"/>
    </source>
</evidence>
<dbReference type="EMBL" id="CP098502">
    <property type="protein sequence ID" value="UTI62989.1"/>
    <property type="molecule type" value="Genomic_DNA"/>
</dbReference>
<dbReference type="RefSeq" id="WP_254569724.1">
    <property type="nucleotide sequence ID" value="NZ_CP098502.1"/>
</dbReference>
<evidence type="ECO:0000313" key="9">
    <source>
        <dbReference type="EMBL" id="UTI66859.1"/>
    </source>
</evidence>